<evidence type="ECO:0000313" key="8">
    <source>
        <dbReference type="EMBL" id="OXA40950.1"/>
    </source>
</evidence>
<evidence type="ECO:0000313" key="9">
    <source>
        <dbReference type="Proteomes" id="UP000198287"/>
    </source>
</evidence>
<keyword evidence="4" id="KW-0862">Zinc</keyword>
<feature type="domain" description="C2H2-type" evidence="7">
    <location>
        <begin position="342"/>
        <end position="370"/>
    </location>
</feature>
<dbReference type="Gene3D" id="3.30.160.60">
    <property type="entry name" value="Classic Zinc Finger"/>
    <property type="match status" value="4"/>
</dbReference>
<evidence type="ECO:0000256" key="1">
    <source>
        <dbReference type="ARBA" id="ARBA00022723"/>
    </source>
</evidence>
<accession>A0A226D755</accession>
<dbReference type="PROSITE" id="PS00028">
    <property type="entry name" value="ZINC_FINGER_C2H2_1"/>
    <property type="match status" value="6"/>
</dbReference>
<feature type="domain" description="C2H2-type" evidence="7">
    <location>
        <begin position="488"/>
        <end position="515"/>
    </location>
</feature>
<dbReference type="GO" id="GO:0000981">
    <property type="term" value="F:DNA-binding transcription factor activity, RNA polymerase II-specific"/>
    <property type="evidence" value="ECO:0007669"/>
    <property type="project" value="TreeGrafter"/>
</dbReference>
<keyword evidence="9" id="KW-1185">Reference proteome</keyword>
<evidence type="ECO:0000256" key="2">
    <source>
        <dbReference type="ARBA" id="ARBA00022737"/>
    </source>
</evidence>
<dbReference type="InterPro" id="IPR013087">
    <property type="entry name" value="Znf_C2H2_type"/>
</dbReference>
<organism evidence="8 9">
    <name type="scientific">Folsomia candida</name>
    <name type="common">Springtail</name>
    <dbReference type="NCBI Taxonomy" id="158441"/>
    <lineage>
        <taxon>Eukaryota</taxon>
        <taxon>Metazoa</taxon>
        <taxon>Ecdysozoa</taxon>
        <taxon>Arthropoda</taxon>
        <taxon>Hexapoda</taxon>
        <taxon>Collembola</taxon>
        <taxon>Entomobryomorpha</taxon>
        <taxon>Isotomoidea</taxon>
        <taxon>Isotomidae</taxon>
        <taxon>Proisotominae</taxon>
        <taxon>Folsomia</taxon>
    </lineage>
</organism>
<proteinExistence type="predicted"/>
<keyword evidence="3 5" id="KW-0863">Zinc-finger</keyword>
<dbReference type="SUPFAM" id="SSF57667">
    <property type="entry name" value="beta-beta-alpha zinc fingers"/>
    <property type="match status" value="4"/>
</dbReference>
<dbReference type="STRING" id="158441.A0A226D755"/>
<dbReference type="GO" id="GO:0000977">
    <property type="term" value="F:RNA polymerase II transcription regulatory region sequence-specific DNA binding"/>
    <property type="evidence" value="ECO:0007669"/>
    <property type="project" value="TreeGrafter"/>
</dbReference>
<dbReference type="Pfam" id="PF13912">
    <property type="entry name" value="zf-C2H2_6"/>
    <property type="match status" value="2"/>
</dbReference>
<dbReference type="GO" id="GO:0008270">
    <property type="term" value="F:zinc ion binding"/>
    <property type="evidence" value="ECO:0007669"/>
    <property type="project" value="UniProtKB-KW"/>
</dbReference>
<feature type="compositionally biased region" description="Basic residues" evidence="6">
    <location>
        <begin position="256"/>
        <end position="280"/>
    </location>
</feature>
<dbReference type="PANTHER" id="PTHR24409:SF424">
    <property type="entry name" value="ZINC FINGER PROTEIN INDRA"/>
    <property type="match status" value="1"/>
</dbReference>
<dbReference type="Pfam" id="PF00096">
    <property type="entry name" value="zf-C2H2"/>
    <property type="match status" value="3"/>
</dbReference>
<protein>
    <submittedName>
        <fullName evidence="8">Zinc finger and SCAN domain-containing protein 2</fullName>
    </submittedName>
</protein>
<name>A0A226D755_FOLCA</name>
<dbReference type="SMART" id="SM00355">
    <property type="entry name" value="ZnF_C2H2"/>
    <property type="match status" value="8"/>
</dbReference>
<evidence type="ECO:0000256" key="6">
    <source>
        <dbReference type="SAM" id="MobiDB-lite"/>
    </source>
</evidence>
<evidence type="ECO:0000256" key="4">
    <source>
        <dbReference type="ARBA" id="ARBA00022833"/>
    </source>
</evidence>
<evidence type="ECO:0000256" key="3">
    <source>
        <dbReference type="ARBA" id="ARBA00022771"/>
    </source>
</evidence>
<comment type="caution">
    <text evidence="8">The sequence shown here is derived from an EMBL/GenBank/DDBJ whole genome shotgun (WGS) entry which is preliminary data.</text>
</comment>
<feature type="compositionally biased region" description="Acidic residues" evidence="6">
    <location>
        <begin position="208"/>
        <end position="219"/>
    </location>
</feature>
<reference evidence="8 9" key="1">
    <citation type="submission" date="2015-12" db="EMBL/GenBank/DDBJ databases">
        <title>The genome of Folsomia candida.</title>
        <authorList>
            <person name="Faddeeva A."/>
            <person name="Derks M.F."/>
            <person name="Anvar Y."/>
            <person name="Smit S."/>
            <person name="Van Straalen N."/>
            <person name="Roelofs D."/>
        </authorList>
    </citation>
    <scope>NUCLEOTIDE SEQUENCE [LARGE SCALE GENOMIC DNA]</scope>
    <source>
        <strain evidence="8 9">VU population</strain>
        <tissue evidence="8">Whole body</tissue>
    </source>
</reference>
<feature type="domain" description="C2H2-type" evidence="7">
    <location>
        <begin position="460"/>
        <end position="487"/>
    </location>
</feature>
<feature type="region of interest" description="Disordered" evidence="6">
    <location>
        <begin position="196"/>
        <end position="283"/>
    </location>
</feature>
<dbReference type="EMBL" id="LNIX01000031">
    <property type="protein sequence ID" value="OXA40950.1"/>
    <property type="molecule type" value="Genomic_DNA"/>
</dbReference>
<sequence>METCTFCGGHDPCVVPSPENGALSSYSASCVTSLLTVFHIDAADPVAAHLATAALTCADCLQLTRDIDLELRSLLKFLKNLDLLRSRLARRVKRAAKKSKSSATRDLNERIQQEIPLVNQAFETFSNLLRIKKRANNEPHKKRGENCKVEFATTIKSPETICKQEMLVLPEIKDEPLSDQESETNVSHEMITNLPDNLSLDDFIPPDSDQEEESSENAGDDFNPGEISSDSDPEWEGEEQPKKQRKKRDLSTPTKSPRKPRRTLSSKPPKKPKPSPKPKPHTCPTCLKTYSTLLSLEKHVYLVHPTTNTPSPFTCSICALPFPSQPDLDTHIATHLTNPTPFQCTLCDAVLSNSSQLKTHLSTVHKMGKRSLPCGTCGALFSRHASLLVHQKIHSDSFVGHECTVCGLRCMSKAVLAVHMGKHATTKQFVCEVCGKSFTYQKGLRLHSREHVEGEDLLKTECRLCGKRFKTNSQLYRHEETHVGTLQHACQYCGKRFKTSNNIRQHENYYCAGGPRRKSGGKAAEGRVGNLVDVRKIFIFRKNNGPLFEKEMQSEF</sequence>
<dbReference type="InterPro" id="IPR036236">
    <property type="entry name" value="Znf_C2H2_sf"/>
</dbReference>
<evidence type="ECO:0000256" key="5">
    <source>
        <dbReference type="PROSITE-ProRule" id="PRU00042"/>
    </source>
</evidence>
<dbReference type="AlphaFoldDB" id="A0A226D755"/>
<dbReference type="PROSITE" id="PS50157">
    <property type="entry name" value="ZINC_FINGER_C2H2_2"/>
    <property type="match status" value="6"/>
</dbReference>
<gene>
    <name evidence="8" type="ORF">Fcan01_24272</name>
</gene>
<dbReference type="Proteomes" id="UP000198287">
    <property type="component" value="Unassembled WGS sequence"/>
</dbReference>
<dbReference type="PANTHER" id="PTHR24409">
    <property type="entry name" value="ZINC FINGER PROTEIN 142"/>
    <property type="match status" value="1"/>
</dbReference>
<dbReference type="GO" id="GO:0005634">
    <property type="term" value="C:nucleus"/>
    <property type="evidence" value="ECO:0007669"/>
    <property type="project" value="TreeGrafter"/>
</dbReference>
<keyword evidence="1" id="KW-0479">Metal-binding</keyword>
<dbReference type="OMA" id="KHESIHA"/>
<feature type="domain" description="C2H2-type" evidence="7">
    <location>
        <begin position="313"/>
        <end position="340"/>
    </location>
</feature>
<dbReference type="OrthoDB" id="8685330at2759"/>
<feature type="domain" description="C2H2-type" evidence="7">
    <location>
        <begin position="372"/>
        <end position="395"/>
    </location>
</feature>
<feature type="domain" description="C2H2-type" evidence="7">
    <location>
        <begin position="429"/>
        <end position="456"/>
    </location>
</feature>
<feature type="compositionally biased region" description="Acidic residues" evidence="6">
    <location>
        <begin position="229"/>
        <end position="238"/>
    </location>
</feature>
<evidence type="ECO:0000259" key="7">
    <source>
        <dbReference type="PROSITE" id="PS50157"/>
    </source>
</evidence>
<keyword evidence="2" id="KW-0677">Repeat</keyword>